<gene>
    <name evidence="3" type="ORF">KPH14_005503</name>
</gene>
<comment type="caution">
    <text evidence="3">The sequence shown here is derived from an EMBL/GenBank/DDBJ whole genome shotgun (WGS) entry which is preliminary data.</text>
</comment>
<feature type="domain" description="C2H2-type" evidence="2">
    <location>
        <begin position="10"/>
        <end position="31"/>
    </location>
</feature>
<feature type="region of interest" description="Disordered" evidence="1">
    <location>
        <begin position="357"/>
        <end position="422"/>
    </location>
</feature>
<accession>A0AAD9RBV8</accession>
<feature type="region of interest" description="Disordered" evidence="1">
    <location>
        <begin position="190"/>
        <end position="237"/>
    </location>
</feature>
<evidence type="ECO:0000259" key="2">
    <source>
        <dbReference type="PROSITE" id="PS00028"/>
    </source>
</evidence>
<feature type="compositionally biased region" description="Polar residues" evidence="1">
    <location>
        <begin position="508"/>
        <end position="517"/>
    </location>
</feature>
<evidence type="ECO:0000313" key="3">
    <source>
        <dbReference type="EMBL" id="KAK2576877.1"/>
    </source>
</evidence>
<dbReference type="Proteomes" id="UP001258017">
    <property type="component" value="Unassembled WGS sequence"/>
</dbReference>
<reference evidence="3" key="2">
    <citation type="journal article" date="2023" name="Commun. Biol.">
        <title>Intrasexual cuticular hydrocarbon dimorphism in a wasp sheds light on hydrocarbon biosynthesis genes in Hymenoptera.</title>
        <authorList>
            <person name="Moris V.C."/>
            <person name="Podsiadlowski L."/>
            <person name="Martin S."/>
            <person name="Oeyen J.P."/>
            <person name="Donath A."/>
            <person name="Petersen M."/>
            <person name="Wilbrandt J."/>
            <person name="Misof B."/>
            <person name="Liedtke D."/>
            <person name="Thamm M."/>
            <person name="Scheiner R."/>
            <person name="Schmitt T."/>
            <person name="Niehuis O."/>
        </authorList>
    </citation>
    <scope>NUCLEOTIDE SEQUENCE</scope>
    <source>
        <strain evidence="3">GBR_01_08_01A</strain>
    </source>
</reference>
<feature type="compositionally biased region" description="Low complexity" evidence="1">
    <location>
        <begin position="488"/>
        <end position="507"/>
    </location>
</feature>
<feature type="compositionally biased region" description="Basic and acidic residues" evidence="1">
    <location>
        <begin position="397"/>
        <end position="407"/>
    </location>
</feature>
<feature type="compositionally biased region" description="Polar residues" evidence="1">
    <location>
        <begin position="211"/>
        <end position="222"/>
    </location>
</feature>
<organism evidence="3 4">
    <name type="scientific">Odynerus spinipes</name>
    <dbReference type="NCBI Taxonomy" id="1348599"/>
    <lineage>
        <taxon>Eukaryota</taxon>
        <taxon>Metazoa</taxon>
        <taxon>Ecdysozoa</taxon>
        <taxon>Arthropoda</taxon>
        <taxon>Hexapoda</taxon>
        <taxon>Insecta</taxon>
        <taxon>Pterygota</taxon>
        <taxon>Neoptera</taxon>
        <taxon>Endopterygota</taxon>
        <taxon>Hymenoptera</taxon>
        <taxon>Apocrita</taxon>
        <taxon>Aculeata</taxon>
        <taxon>Vespoidea</taxon>
        <taxon>Vespidae</taxon>
        <taxon>Eumeninae</taxon>
        <taxon>Odynerus</taxon>
    </lineage>
</organism>
<dbReference type="AlphaFoldDB" id="A0AAD9RBV8"/>
<feature type="compositionally biased region" description="Low complexity" evidence="1">
    <location>
        <begin position="190"/>
        <end position="210"/>
    </location>
</feature>
<feature type="compositionally biased region" description="Polar residues" evidence="1">
    <location>
        <begin position="364"/>
        <end position="376"/>
    </location>
</feature>
<proteinExistence type="predicted"/>
<evidence type="ECO:0000256" key="1">
    <source>
        <dbReference type="SAM" id="MobiDB-lite"/>
    </source>
</evidence>
<reference evidence="3" key="1">
    <citation type="submission" date="2021-08" db="EMBL/GenBank/DDBJ databases">
        <authorList>
            <person name="Misof B."/>
            <person name="Oliver O."/>
            <person name="Podsiadlowski L."/>
            <person name="Donath A."/>
            <person name="Peters R."/>
            <person name="Mayer C."/>
            <person name="Rust J."/>
            <person name="Gunkel S."/>
            <person name="Lesny P."/>
            <person name="Martin S."/>
            <person name="Oeyen J.P."/>
            <person name="Petersen M."/>
            <person name="Panagiotis P."/>
            <person name="Wilbrandt J."/>
            <person name="Tanja T."/>
        </authorList>
    </citation>
    <scope>NUCLEOTIDE SEQUENCE</scope>
    <source>
        <strain evidence="3">GBR_01_08_01A</strain>
        <tissue evidence="3">Thorax + abdomen</tissue>
    </source>
</reference>
<feature type="region of interest" description="Disordered" evidence="1">
    <location>
        <begin position="557"/>
        <end position="613"/>
    </location>
</feature>
<keyword evidence="4" id="KW-1185">Reference proteome</keyword>
<name>A0AAD9RBV8_9HYME</name>
<feature type="compositionally biased region" description="Polar residues" evidence="1">
    <location>
        <begin position="409"/>
        <end position="422"/>
    </location>
</feature>
<dbReference type="PROSITE" id="PS00028">
    <property type="entry name" value="ZINC_FINGER_C2H2_1"/>
    <property type="match status" value="1"/>
</dbReference>
<dbReference type="EMBL" id="JAIFRP010004405">
    <property type="protein sequence ID" value="KAK2576877.1"/>
    <property type="molecule type" value="Genomic_DNA"/>
</dbReference>
<evidence type="ECO:0000313" key="4">
    <source>
        <dbReference type="Proteomes" id="UP001258017"/>
    </source>
</evidence>
<sequence length="674" mass="74275">MSSSRTNRTCCFCKKLFCCAECCKRHQKNKHPDREFNCPLCCDQKFLLERFVDEKLFCHVVFEHLPLYCCLCGDLFDQSKDLELYGPCKFWSTRRPYVPLSERRSLLATPIASSIETKRKEHSTIDGDYNGNFVGPLTSPPELYRTTSTPMHVSLTSKKSNYDIKTPYVPNFSLKTPNISSATSIKSYASESKNSDSYSKSSSYSTCNSNQDNTPFRSLPSRSSKDEQLSSKSPSTGLMFSVMAEQDETEYVSATRNNIETPTDEMELTGIHGGILPDAPNIKVQVHKERRSSSFKKVRFSDQFECDAESGRVSTGGFNMTENEVYYEARETLSETKDSTTESKEIRMSRSSLKIENVPMGSGNEKTNQPNANNVDENAGESKMRVEATCQSNGSRGNEKNMDKENQCPEGSSHSLVGATQQSGTSRVLMMVVVENNSTVGTSDLGSLIESGLKKLSSVSSIPESNVSGTSRRSITSVDSYVSISSVESYPTSGSTSSCSNLGSQTSLNSNQSNESGGLLSTVTHAVKKALRSFSGGNYSRPISGQRMFKREELSSSSSFGNPLSSFSSCLSSNSSRKRSRDFNDGFPCATSTANDPKILQTDDRSPMAKRHRGWHKIKGREPIARMKNQLTSPRGISSETQVFSQGALSVRNTIIPIPARAHQSTQTESMSNN</sequence>
<feature type="compositionally biased region" description="Low complexity" evidence="1">
    <location>
        <begin position="557"/>
        <end position="575"/>
    </location>
</feature>
<dbReference type="InterPro" id="IPR013087">
    <property type="entry name" value="Znf_C2H2_type"/>
</dbReference>
<feature type="region of interest" description="Disordered" evidence="1">
    <location>
        <begin position="488"/>
        <end position="517"/>
    </location>
</feature>
<protein>
    <recommendedName>
        <fullName evidence="2">C2H2-type domain-containing protein</fullName>
    </recommendedName>
</protein>